<sequence>MANGKRGLHIFEENADEVTEFLQKKSITASKEGYIIIMPKGSKTCFPIILNVNQIMNIHQDDNIYGDAGHNLLLEARQVLKKDIIELDKREQK</sequence>
<accession>A0A914C3F9</accession>
<name>A0A914C3F9_9BILA</name>
<reference evidence="2" key="1">
    <citation type="submission" date="2022-11" db="UniProtKB">
        <authorList>
            <consortium name="WormBaseParasite"/>
        </authorList>
    </citation>
    <scope>IDENTIFICATION</scope>
</reference>
<dbReference type="AlphaFoldDB" id="A0A914C3F9"/>
<dbReference type="WBParaSite" id="ACRNAN_Path_207.g750.t1">
    <property type="protein sequence ID" value="ACRNAN_Path_207.g750.t1"/>
    <property type="gene ID" value="ACRNAN_Path_207.g750"/>
</dbReference>
<protein>
    <submittedName>
        <fullName evidence="2">Uncharacterized protein</fullName>
    </submittedName>
</protein>
<organism evidence="1 2">
    <name type="scientific">Acrobeloides nanus</name>
    <dbReference type="NCBI Taxonomy" id="290746"/>
    <lineage>
        <taxon>Eukaryota</taxon>
        <taxon>Metazoa</taxon>
        <taxon>Ecdysozoa</taxon>
        <taxon>Nematoda</taxon>
        <taxon>Chromadorea</taxon>
        <taxon>Rhabditida</taxon>
        <taxon>Tylenchina</taxon>
        <taxon>Cephalobomorpha</taxon>
        <taxon>Cephaloboidea</taxon>
        <taxon>Cephalobidae</taxon>
        <taxon>Acrobeloides</taxon>
    </lineage>
</organism>
<evidence type="ECO:0000313" key="1">
    <source>
        <dbReference type="Proteomes" id="UP000887540"/>
    </source>
</evidence>
<evidence type="ECO:0000313" key="2">
    <source>
        <dbReference type="WBParaSite" id="ACRNAN_Path_207.g750.t1"/>
    </source>
</evidence>
<keyword evidence="1" id="KW-1185">Reference proteome</keyword>
<dbReference type="Proteomes" id="UP000887540">
    <property type="component" value="Unplaced"/>
</dbReference>
<proteinExistence type="predicted"/>